<sequence length="136" mass="15332">NTVTFKGSFLKGHQESYLELPFIAGPGDIIQVTAIKMNVRARYRPLNKLDARAISLFYKGKDYSLVVILPNKVEGLFYLEDQMKGKDFSKLAIKKVVNATVILPKFKIDTIMDLRAILQKLGANDMFEHPVLTGMV</sequence>
<dbReference type="PANTHER" id="PTHR11461">
    <property type="entry name" value="SERINE PROTEASE INHIBITOR, SERPIN"/>
    <property type="match status" value="1"/>
</dbReference>
<comment type="similarity">
    <text evidence="1">Belongs to the serpin family.</text>
</comment>
<evidence type="ECO:0000259" key="2">
    <source>
        <dbReference type="Pfam" id="PF00079"/>
    </source>
</evidence>
<dbReference type="EMBL" id="CAJPIN010045261">
    <property type="protein sequence ID" value="CAG2065632.1"/>
    <property type="molecule type" value="Genomic_DNA"/>
</dbReference>
<dbReference type="Proteomes" id="UP001153148">
    <property type="component" value="Unassembled WGS sequence"/>
</dbReference>
<dbReference type="InterPro" id="IPR000215">
    <property type="entry name" value="Serpin_fam"/>
</dbReference>
<feature type="domain" description="Serpin" evidence="2">
    <location>
        <begin position="1"/>
        <end position="134"/>
    </location>
</feature>
<organism evidence="3 4">
    <name type="scientific">Timema podura</name>
    <name type="common">Walking stick</name>
    <dbReference type="NCBI Taxonomy" id="61482"/>
    <lineage>
        <taxon>Eukaryota</taxon>
        <taxon>Metazoa</taxon>
        <taxon>Ecdysozoa</taxon>
        <taxon>Arthropoda</taxon>
        <taxon>Hexapoda</taxon>
        <taxon>Insecta</taxon>
        <taxon>Pterygota</taxon>
        <taxon>Neoptera</taxon>
        <taxon>Polyneoptera</taxon>
        <taxon>Phasmatodea</taxon>
        <taxon>Timematodea</taxon>
        <taxon>Timematoidea</taxon>
        <taxon>Timematidae</taxon>
        <taxon>Timema</taxon>
    </lineage>
</organism>
<gene>
    <name evidence="3" type="ORF">TPAB3V08_LOCUS12576</name>
</gene>
<dbReference type="Pfam" id="PF00079">
    <property type="entry name" value="Serpin"/>
    <property type="match status" value="1"/>
</dbReference>
<evidence type="ECO:0000313" key="4">
    <source>
        <dbReference type="Proteomes" id="UP001153148"/>
    </source>
</evidence>
<accession>A0ABN7PEI6</accession>
<name>A0ABN7PEI6_TIMPD</name>
<proteinExistence type="inferred from homology"/>
<dbReference type="PANTHER" id="PTHR11461:SF211">
    <property type="entry name" value="GH10112P-RELATED"/>
    <property type="match status" value="1"/>
</dbReference>
<dbReference type="SUPFAM" id="SSF56574">
    <property type="entry name" value="Serpins"/>
    <property type="match status" value="1"/>
</dbReference>
<comment type="caution">
    <text evidence="3">The sequence shown here is derived from an EMBL/GenBank/DDBJ whole genome shotgun (WGS) entry which is preliminary data.</text>
</comment>
<dbReference type="Gene3D" id="2.30.39.10">
    <property type="entry name" value="Alpha-1-antitrypsin, domain 1"/>
    <property type="match status" value="1"/>
</dbReference>
<dbReference type="InterPro" id="IPR042185">
    <property type="entry name" value="Serpin_sf_2"/>
</dbReference>
<dbReference type="InterPro" id="IPR036186">
    <property type="entry name" value="Serpin_sf"/>
</dbReference>
<evidence type="ECO:0000256" key="1">
    <source>
        <dbReference type="ARBA" id="ARBA00009500"/>
    </source>
</evidence>
<feature type="non-terminal residue" evidence="3">
    <location>
        <position position="1"/>
    </location>
</feature>
<keyword evidence="4" id="KW-1185">Reference proteome</keyword>
<dbReference type="InterPro" id="IPR023796">
    <property type="entry name" value="Serpin_dom"/>
</dbReference>
<evidence type="ECO:0000313" key="3">
    <source>
        <dbReference type="EMBL" id="CAG2065632.1"/>
    </source>
</evidence>
<reference evidence="3" key="1">
    <citation type="submission" date="2021-03" db="EMBL/GenBank/DDBJ databases">
        <authorList>
            <person name="Tran Van P."/>
        </authorList>
    </citation>
    <scope>NUCLEOTIDE SEQUENCE</scope>
</reference>
<protein>
    <recommendedName>
        <fullName evidence="2">Serpin domain-containing protein</fullName>
    </recommendedName>
</protein>